<protein>
    <submittedName>
        <fullName evidence="7">Myb-like DNA-binding domain containing protein</fullName>
    </submittedName>
</protein>
<evidence type="ECO:0000313" key="8">
    <source>
        <dbReference type="Proteomes" id="UP000001542"/>
    </source>
</evidence>
<dbReference type="KEGG" id="tva:4747625"/>
<dbReference type="Pfam" id="PF13921">
    <property type="entry name" value="Myb_DNA-bind_6"/>
    <property type="match status" value="1"/>
</dbReference>
<dbReference type="AlphaFoldDB" id="A2FYS5"/>
<evidence type="ECO:0000256" key="3">
    <source>
        <dbReference type="ARBA" id="ARBA00023163"/>
    </source>
</evidence>
<keyword evidence="8" id="KW-1185">Reference proteome</keyword>
<feature type="domain" description="Myb-like" evidence="5">
    <location>
        <begin position="10"/>
        <end position="61"/>
    </location>
</feature>
<feature type="domain" description="HTH myb-type" evidence="6">
    <location>
        <begin position="10"/>
        <end position="65"/>
    </location>
</feature>
<evidence type="ECO:0000259" key="5">
    <source>
        <dbReference type="PROSITE" id="PS50090"/>
    </source>
</evidence>
<dbReference type="eggNOG" id="KOG0048">
    <property type="taxonomic scope" value="Eukaryota"/>
</dbReference>
<dbReference type="GO" id="GO:0000981">
    <property type="term" value="F:DNA-binding transcription factor activity, RNA polymerase II-specific"/>
    <property type="evidence" value="ECO:0000318"/>
    <property type="project" value="GO_Central"/>
</dbReference>
<dbReference type="GO" id="GO:0000978">
    <property type="term" value="F:RNA polymerase II cis-regulatory region sequence-specific DNA binding"/>
    <property type="evidence" value="ECO:0000318"/>
    <property type="project" value="GO_Central"/>
</dbReference>
<sequence>MGKSIIKIQRTVRVKRNFSKQDDERLLKAVQQNEFIDWKEIAHKVGGWSARQCRERWKNYLDPALSHEKWNATEDQILLEKFEEYGTNWVEIKRHLPGRAVNGIKNRLQYLKKHSPLRVEEFKQEEASFNDIDYYLDFLKISNLSNSHDKSDISAFN</sequence>
<dbReference type="PROSITE" id="PS51294">
    <property type="entry name" value="HTH_MYB"/>
    <property type="match status" value="2"/>
</dbReference>
<dbReference type="GO" id="GO:0005634">
    <property type="term" value="C:nucleus"/>
    <property type="evidence" value="ECO:0000318"/>
    <property type="project" value="GO_Central"/>
</dbReference>
<dbReference type="RefSeq" id="XP_001302878.1">
    <property type="nucleotide sequence ID" value="XM_001302877.1"/>
</dbReference>
<dbReference type="SUPFAM" id="SSF46689">
    <property type="entry name" value="Homeodomain-like"/>
    <property type="match status" value="1"/>
</dbReference>
<gene>
    <name evidence="7" type="ORF">TVAG_455940</name>
</gene>
<dbReference type="STRING" id="5722.A2FYS5"/>
<evidence type="ECO:0000313" key="7">
    <source>
        <dbReference type="EMBL" id="EAX89948.1"/>
    </source>
</evidence>
<dbReference type="OrthoDB" id="2143914at2759"/>
<dbReference type="PANTHER" id="PTHR46621:SF1">
    <property type="entry name" value="SNRNA-ACTIVATING PROTEIN COMPLEX SUBUNIT 4"/>
    <property type="match status" value="1"/>
</dbReference>
<dbReference type="Proteomes" id="UP000001542">
    <property type="component" value="Unassembled WGS sequence"/>
</dbReference>
<organism evidence="7 8">
    <name type="scientific">Trichomonas vaginalis (strain ATCC PRA-98 / G3)</name>
    <dbReference type="NCBI Taxonomy" id="412133"/>
    <lineage>
        <taxon>Eukaryota</taxon>
        <taxon>Metamonada</taxon>
        <taxon>Parabasalia</taxon>
        <taxon>Trichomonadida</taxon>
        <taxon>Trichomonadidae</taxon>
        <taxon>Trichomonas</taxon>
    </lineage>
</organism>
<dbReference type="InterPro" id="IPR017930">
    <property type="entry name" value="Myb_dom"/>
</dbReference>
<dbReference type="PANTHER" id="PTHR46621">
    <property type="entry name" value="SNRNA-ACTIVATING PROTEIN COMPLEX SUBUNIT 4"/>
    <property type="match status" value="1"/>
</dbReference>
<dbReference type="InterPro" id="IPR009057">
    <property type="entry name" value="Homeodomain-like_sf"/>
</dbReference>
<evidence type="ECO:0000256" key="1">
    <source>
        <dbReference type="ARBA" id="ARBA00023015"/>
    </source>
</evidence>
<dbReference type="SMR" id="A2FYS5"/>
<feature type="domain" description="Myb-like" evidence="5">
    <location>
        <begin position="62"/>
        <end position="112"/>
    </location>
</feature>
<keyword evidence="3" id="KW-0804">Transcription</keyword>
<dbReference type="Gene3D" id="1.10.10.60">
    <property type="entry name" value="Homeodomain-like"/>
    <property type="match status" value="2"/>
</dbReference>
<accession>A2FYS5</accession>
<keyword evidence="4" id="KW-0539">Nucleus</keyword>
<reference evidence="7" key="1">
    <citation type="submission" date="2006-10" db="EMBL/GenBank/DDBJ databases">
        <authorList>
            <person name="Amadeo P."/>
            <person name="Zhao Q."/>
            <person name="Wortman J."/>
            <person name="Fraser-Liggett C."/>
            <person name="Carlton J."/>
        </authorList>
    </citation>
    <scope>NUCLEOTIDE SEQUENCE</scope>
    <source>
        <strain evidence="7">G3</strain>
    </source>
</reference>
<dbReference type="SMART" id="SM00717">
    <property type="entry name" value="SANT"/>
    <property type="match status" value="2"/>
</dbReference>
<dbReference type="GO" id="GO:0006355">
    <property type="term" value="P:regulation of DNA-templated transcription"/>
    <property type="evidence" value="ECO:0000318"/>
    <property type="project" value="GO_Central"/>
</dbReference>
<dbReference type="PROSITE" id="PS50090">
    <property type="entry name" value="MYB_LIKE"/>
    <property type="match status" value="2"/>
</dbReference>
<dbReference type="InParanoid" id="A2FYS5"/>
<dbReference type="CDD" id="cd00167">
    <property type="entry name" value="SANT"/>
    <property type="match status" value="2"/>
</dbReference>
<name>A2FYS5_TRIV3</name>
<dbReference type="VEuPathDB" id="TrichDB:TVAGG3_0308040"/>
<evidence type="ECO:0000256" key="2">
    <source>
        <dbReference type="ARBA" id="ARBA00023125"/>
    </source>
</evidence>
<dbReference type="InterPro" id="IPR051575">
    <property type="entry name" value="Myb-like_DNA-bd"/>
</dbReference>
<evidence type="ECO:0000259" key="6">
    <source>
        <dbReference type="PROSITE" id="PS51294"/>
    </source>
</evidence>
<feature type="domain" description="HTH myb-type" evidence="6">
    <location>
        <begin position="67"/>
        <end position="116"/>
    </location>
</feature>
<keyword evidence="2 7" id="KW-0238">DNA-binding</keyword>
<proteinExistence type="predicted"/>
<dbReference type="EMBL" id="DS114151">
    <property type="protein sequence ID" value="EAX89948.1"/>
    <property type="molecule type" value="Genomic_DNA"/>
</dbReference>
<keyword evidence="1" id="KW-0805">Transcription regulation</keyword>
<dbReference type="InterPro" id="IPR001005">
    <property type="entry name" value="SANT/Myb"/>
</dbReference>
<evidence type="ECO:0000256" key="4">
    <source>
        <dbReference type="ARBA" id="ARBA00023242"/>
    </source>
</evidence>
<reference evidence="7" key="2">
    <citation type="journal article" date="2007" name="Science">
        <title>Draft genome sequence of the sexually transmitted pathogen Trichomonas vaginalis.</title>
        <authorList>
            <person name="Carlton J.M."/>
            <person name="Hirt R.P."/>
            <person name="Silva J.C."/>
            <person name="Delcher A.L."/>
            <person name="Schatz M."/>
            <person name="Zhao Q."/>
            <person name="Wortman J.R."/>
            <person name="Bidwell S.L."/>
            <person name="Alsmark U.C.M."/>
            <person name="Besteiro S."/>
            <person name="Sicheritz-Ponten T."/>
            <person name="Noel C.J."/>
            <person name="Dacks J.B."/>
            <person name="Foster P.G."/>
            <person name="Simillion C."/>
            <person name="Van de Peer Y."/>
            <person name="Miranda-Saavedra D."/>
            <person name="Barton G.J."/>
            <person name="Westrop G.D."/>
            <person name="Mueller S."/>
            <person name="Dessi D."/>
            <person name="Fiori P.L."/>
            <person name="Ren Q."/>
            <person name="Paulsen I."/>
            <person name="Zhang H."/>
            <person name="Bastida-Corcuera F.D."/>
            <person name="Simoes-Barbosa A."/>
            <person name="Brown M.T."/>
            <person name="Hayes R.D."/>
            <person name="Mukherjee M."/>
            <person name="Okumura C.Y."/>
            <person name="Schneider R."/>
            <person name="Smith A.J."/>
            <person name="Vanacova S."/>
            <person name="Villalvazo M."/>
            <person name="Haas B.J."/>
            <person name="Pertea M."/>
            <person name="Feldblyum T.V."/>
            <person name="Utterback T.R."/>
            <person name="Shu C.L."/>
            <person name="Osoegawa K."/>
            <person name="de Jong P.J."/>
            <person name="Hrdy I."/>
            <person name="Horvathova L."/>
            <person name="Zubacova Z."/>
            <person name="Dolezal P."/>
            <person name="Malik S.B."/>
            <person name="Logsdon J.M. Jr."/>
            <person name="Henze K."/>
            <person name="Gupta A."/>
            <person name="Wang C.C."/>
            <person name="Dunne R.L."/>
            <person name="Upcroft J.A."/>
            <person name="Upcroft P."/>
            <person name="White O."/>
            <person name="Salzberg S.L."/>
            <person name="Tang P."/>
            <person name="Chiu C.-H."/>
            <person name="Lee Y.-S."/>
            <person name="Embley T.M."/>
            <person name="Coombs G.H."/>
            <person name="Mottram J.C."/>
            <person name="Tachezy J."/>
            <person name="Fraser-Liggett C.M."/>
            <person name="Johnson P.J."/>
        </authorList>
    </citation>
    <scope>NUCLEOTIDE SEQUENCE [LARGE SCALE GENOMIC DNA]</scope>
    <source>
        <strain evidence="7">G3</strain>
    </source>
</reference>
<dbReference type="VEuPathDB" id="TrichDB:TVAG_455940"/>